<evidence type="ECO:0000313" key="13">
    <source>
        <dbReference type="Proteomes" id="UP000591131"/>
    </source>
</evidence>
<evidence type="ECO:0000256" key="1">
    <source>
        <dbReference type="ARBA" id="ARBA00004141"/>
    </source>
</evidence>
<dbReference type="GO" id="GO:0033179">
    <property type="term" value="C:proton-transporting V-type ATPase, V0 domain"/>
    <property type="evidence" value="ECO:0007669"/>
    <property type="project" value="InterPro"/>
</dbReference>
<evidence type="ECO:0000256" key="5">
    <source>
        <dbReference type="ARBA" id="ARBA00022781"/>
    </source>
</evidence>
<dbReference type="Proteomes" id="UP000591131">
    <property type="component" value="Unassembled WGS sequence"/>
</dbReference>
<evidence type="ECO:0000256" key="2">
    <source>
        <dbReference type="ARBA" id="ARBA00007296"/>
    </source>
</evidence>
<dbReference type="CDD" id="cd18178">
    <property type="entry name" value="ATP-synt_Vo_c_ATP6F_rpt2"/>
    <property type="match status" value="1"/>
</dbReference>
<comment type="similarity">
    <text evidence="2">Belongs to the V-ATPase proteolipid subunit family.</text>
</comment>
<comment type="caution">
    <text evidence="12">The sequence shown here is derived from an EMBL/GenBank/DDBJ whole genome shotgun (WGS) entry which is preliminary data.</text>
</comment>
<dbReference type="GO" id="GO:0046961">
    <property type="term" value="F:proton-transporting ATPase activity, rotational mechanism"/>
    <property type="evidence" value="ECO:0007669"/>
    <property type="project" value="InterPro"/>
</dbReference>
<dbReference type="PRINTS" id="PR00122">
    <property type="entry name" value="VACATPASE"/>
</dbReference>
<evidence type="ECO:0000256" key="9">
    <source>
        <dbReference type="SAM" id="MobiDB-lite"/>
    </source>
</evidence>
<evidence type="ECO:0000256" key="6">
    <source>
        <dbReference type="ARBA" id="ARBA00022989"/>
    </source>
</evidence>
<keyword evidence="4 10" id="KW-0812">Transmembrane</keyword>
<dbReference type="Gene3D" id="1.20.120.610">
    <property type="entry name" value="lithium bound rotor ring of v- atpase"/>
    <property type="match status" value="1"/>
</dbReference>
<keyword evidence="7" id="KW-0406">Ion transport</keyword>
<dbReference type="CDD" id="cd18177">
    <property type="entry name" value="ATP-synt_Vo_c_ATP6F_rpt1"/>
    <property type="match status" value="1"/>
</dbReference>
<feature type="region of interest" description="Disordered" evidence="9">
    <location>
        <begin position="440"/>
        <end position="489"/>
    </location>
</feature>
<keyword evidence="8 10" id="KW-0472">Membrane</keyword>
<evidence type="ECO:0000256" key="10">
    <source>
        <dbReference type="SAM" id="Phobius"/>
    </source>
</evidence>
<feature type="region of interest" description="Disordered" evidence="9">
    <location>
        <begin position="264"/>
        <end position="291"/>
    </location>
</feature>
<dbReference type="InterPro" id="IPR035921">
    <property type="entry name" value="F/V-ATP_Csub_sf"/>
</dbReference>
<accession>A0A7J6LRK6</accession>
<dbReference type="PANTHER" id="PTHR10263">
    <property type="entry name" value="V-TYPE PROTON ATPASE PROTEOLIPID SUBUNIT"/>
    <property type="match status" value="1"/>
</dbReference>
<comment type="subcellular location">
    <subcellularLocation>
        <location evidence="1">Membrane</location>
        <topology evidence="1">Multi-pass membrane protein</topology>
    </subcellularLocation>
</comment>
<dbReference type="Pfam" id="PF00137">
    <property type="entry name" value="ATP-synt_C"/>
    <property type="match status" value="2"/>
</dbReference>
<name>A0A7J6LRK6_PERCH</name>
<evidence type="ECO:0000259" key="11">
    <source>
        <dbReference type="Pfam" id="PF00137"/>
    </source>
</evidence>
<evidence type="ECO:0000313" key="12">
    <source>
        <dbReference type="EMBL" id="KAF4661922.1"/>
    </source>
</evidence>
<gene>
    <name evidence="12" type="primary">ATP6V0B</name>
    <name evidence="12" type="ORF">FOL47_006494</name>
</gene>
<keyword evidence="5" id="KW-0375">Hydrogen ion transport</keyword>
<evidence type="ECO:0000256" key="8">
    <source>
        <dbReference type="ARBA" id="ARBA00023136"/>
    </source>
</evidence>
<dbReference type="SUPFAM" id="SSF81333">
    <property type="entry name" value="F1F0 ATP synthase subunit C"/>
    <property type="match status" value="2"/>
</dbReference>
<sequence length="628" mass="68104">MSSTVVPTPSTTFNPFLDPCYDESWACTFNSMSPYMWANLGITFSLAFSVIGAAWGIFLTGSSLVGAAVRAPRIKSKNLVSIIFCEAVAIYGVIMSIIMNSKMEGAKEFMPPAIPTGNMAVAQAAGYCLFACGLSVGFSNLFCGVCVGVSGSGCALGDAQRPELFVKMLVVEIFGSALGLFGIIVGIIQAGQVVTIDVAPVMRGGGGGNTLFEWGPWSALFVSLVCVLAFVLTVRYIVLGGSPFATPLRWISSCSATIRDSFDARRGGRSRGHRRRGECGDVDDERTVSSGCEEPIGNEGVQWLLSASDEEEEKATGKVVAQYVLLKDQLPAGCPWAHQLLNVRTLAEAIDIIWQPIVDRENEDYVEDSYHPDLGITLKLLKKSCREIRIVKLELTLDVESDSDDESIWPREDDELGQCRVERWFMVYKLLDGTCVFGGQPQSTSRRPSSGELSISSSSQMAPATVIRHRKRQGSSSSMSSDDDDSSADISMSSIQCSVIGVPSDKESRRYLPESLVTYYSVHDGFGLLHDVNHLPHITCSPIVPYGTGSAYYVYPLVAICPLPRHSGLSAFGRVDRFCVATFSSKQKGDLVIFAERGVPMVGEDVLHVNIMSFIIDTMHSLIVPSIE</sequence>
<dbReference type="EMBL" id="JAAPAO010000362">
    <property type="protein sequence ID" value="KAF4661922.1"/>
    <property type="molecule type" value="Genomic_DNA"/>
</dbReference>
<keyword evidence="6 10" id="KW-1133">Transmembrane helix</keyword>
<dbReference type="OrthoDB" id="10264021at2759"/>
<feature type="transmembrane region" description="Helical" evidence="10">
    <location>
        <begin position="169"/>
        <end position="194"/>
    </location>
</feature>
<proteinExistence type="inferred from homology"/>
<feature type="compositionally biased region" description="Low complexity" evidence="9">
    <location>
        <begin position="445"/>
        <end position="459"/>
    </location>
</feature>
<feature type="transmembrane region" description="Helical" evidence="10">
    <location>
        <begin position="119"/>
        <end position="149"/>
    </location>
</feature>
<keyword evidence="3" id="KW-0813">Transport</keyword>
<protein>
    <submittedName>
        <fullName evidence="12">V-type proton ATPase 21 kDa proteolipid subunit</fullName>
    </submittedName>
</protein>
<evidence type="ECO:0000256" key="4">
    <source>
        <dbReference type="ARBA" id="ARBA00022692"/>
    </source>
</evidence>
<dbReference type="AlphaFoldDB" id="A0A7J6LRK6"/>
<dbReference type="FunFam" id="1.20.120.610:FF:000002">
    <property type="entry name" value="V-type proton ATPase proteolipid subunit"/>
    <property type="match status" value="1"/>
</dbReference>
<feature type="transmembrane region" description="Helical" evidence="10">
    <location>
        <begin position="42"/>
        <end position="67"/>
    </location>
</feature>
<organism evidence="12 13">
    <name type="scientific">Perkinsus chesapeaki</name>
    <name type="common">Clam parasite</name>
    <name type="synonym">Perkinsus andrewsi</name>
    <dbReference type="NCBI Taxonomy" id="330153"/>
    <lineage>
        <taxon>Eukaryota</taxon>
        <taxon>Sar</taxon>
        <taxon>Alveolata</taxon>
        <taxon>Perkinsozoa</taxon>
        <taxon>Perkinsea</taxon>
        <taxon>Perkinsida</taxon>
        <taxon>Perkinsidae</taxon>
        <taxon>Perkinsus</taxon>
    </lineage>
</organism>
<keyword evidence="13" id="KW-1185">Reference proteome</keyword>
<dbReference type="InterPro" id="IPR000245">
    <property type="entry name" value="ATPase_proteolipid_csu"/>
</dbReference>
<evidence type="ECO:0000256" key="3">
    <source>
        <dbReference type="ARBA" id="ARBA00022448"/>
    </source>
</evidence>
<feature type="domain" description="V-ATPase proteolipid subunit C-like" evidence="11">
    <location>
        <begin position="130"/>
        <end position="188"/>
    </location>
</feature>
<feature type="transmembrane region" description="Helical" evidence="10">
    <location>
        <begin position="214"/>
        <end position="238"/>
    </location>
</feature>
<evidence type="ECO:0000256" key="7">
    <source>
        <dbReference type="ARBA" id="ARBA00023065"/>
    </source>
</evidence>
<feature type="domain" description="V-ATPase proteolipid subunit C-like" evidence="11">
    <location>
        <begin position="40"/>
        <end position="99"/>
    </location>
</feature>
<dbReference type="InterPro" id="IPR002379">
    <property type="entry name" value="ATPase_proteolipid_c-like_dom"/>
</dbReference>
<feature type="transmembrane region" description="Helical" evidence="10">
    <location>
        <begin position="79"/>
        <end position="99"/>
    </location>
</feature>
<reference evidence="12 13" key="1">
    <citation type="submission" date="2020-04" db="EMBL/GenBank/DDBJ databases">
        <title>Perkinsus chesapeaki whole genome sequence.</title>
        <authorList>
            <person name="Bogema D.R."/>
        </authorList>
    </citation>
    <scope>NUCLEOTIDE SEQUENCE [LARGE SCALE GENOMIC DNA]</scope>
    <source>
        <strain evidence="12">ATCC PRA-425</strain>
    </source>
</reference>
<feature type="compositionally biased region" description="Basic residues" evidence="9">
    <location>
        <begin position="267"/>
        <end position="276"/>
    </location>
</feature>